<keyword evidence="10" id="KW-1185">Reference proteome</keyword>
<evidence type="ECO:0000313" key="9">
    <source>
        <dbReference type="EMBL" id="MEA5456044.1"/>
    </source>
</evidence>
<dbReference type="Pfam" id="PF00933">
    <property type="entry name" value="Glyco_hydro_3"/>
    <property type="match status" value="1"/>
</dbReference>
<organism evidence="9 10">
    <name type="scientific">Sinomonas terricola</name>
    <dbReference type="NCBI Taxonomy" id="3110330"/>
    <lineage>
        <taxon>Bacteria</taxon>
        <taxon>Bacillati</taxon>
        <taxon>Actinomycetota</taxon>
        <taxon>Actinomycetes</taxon>
        <taxon>Micrococcales</taxon>
        <taxon>Micrococcaceae</taxon>
        <taxon>Sinomonas</taxon>
    </lineage>
</organism>
<feature type="region of interest" description="Disordered" evidence="6">
    <location>
        <begin position="38"/>
        <end position="85"/>
    </location>
</feature>
<dbReference type="EMBL" id="JAYGGQ010000012">
    <property type="protein sequence ID" value="MEA5456044.1"/>
    <property type="molecule type" value="Genomic_DNA"/>
</dbReference>
<protein>
    <recommendedName>
        <fullName evidence="3">beta-N-acetylhexosaminidase</fullName>
        <ecNumber evidence="3">3.2.1.52</ecNumber>
    </recommendedName>
</protein>
<dbReference type="PANTHER" id="PTHR30480:SF13">
    <property type="entry name" value="BETA-HEXOSAMINIDASE"/>
    <property type="match status" value="1"/>
</dbReference>
<dbReference type="GO" id="GO:0016787">
    <property type="term" value="F:hydrolase activity"/>
    <property type="evidence" value="ECO:0007669"/>
    <property type="project" value="UniProtKB-KW"/>
</dbReference>
<evidence type="ECO:0000256" key="1">
    <source>
        <dbReference type="ARBA" id="ARBA00001231"/>
    </source>
</evidence>
<reference evidence="9 10" key="1">
    <citation type="submission" date="2023-12" db="EMBL/GenBank/DDBJ databases">
        <title>Sinomonas terricola sp. nov, isolated from litchi orchard soil in Guangdong, PR China.</title>
        <authorList>
            <person name="Jiaxin W."/>
            <person name="Yang Z."/>
            <person name="Honghui Z."/>
        </authorList>
    </citation>
    <scope>NUCLEOTIDE SEQUENCE [LARGE SCALE GENOMIC DNA]</scope>
    <source>
        <strain evidence="9 10">JGH33</strain>
    </source>
</reference>
<feature type="domain" description="Glycoside hydrolase family 3 N-terminal" evidence="8">
    <location>
        <begin position="93"/>
        <end position="390"/>
    </location>
</feature>
<comment type="caution">
    <text evidence="9">The sequence shown here is derived from an EMBL/GenBank/DDBJ whole genome shotgun (WGS) entry which is preliminary data.</text>
</comment>
<evidence type="ECO:0000313" key="10">
    <source>
        <dbReference type="Proteomes" id="UP001304769"/>
    </source>
</evidence>
<evidence type="ECO:0000259" key="8">
    <source>
        <dbReference type="Pfam" id="PF00933"/>
    </source>
</evidence>
<feature type="compositionally biased region" description="Pro residues" evidence="6">
    <location>
        <begin position="65"/>
        <end position="75"/>
    </location>
</feature>
<evidence type="ECO:0000256" key="3">
    <source>
        <dbReference type="ARBA" id="ARBA00012663"/>
    </source>
</evidence>
<feature type="compositionally biased region" description="Low complexity" evidence="6">
    <location>
        <begin position="41"/>
        <end position="64"/>
    </location>
</feature>
<proteinExistence type="inferred from homology"/>
<evidence type="ECO:0000256" key="7">
    <source>
        <dbReference type="SAM" id="Phobius"/>
    </source>
</evidence>
<dbReference type="InterPro" id="IPR017853">
    <property type="entry name" value="GH"/>
</dbReference>
<dbReference type="Gene3D" id="3.20.20.300">
    <property type="entry name" value="Glycoside hydrolase, family 3, N-terminal domain"/>
    <property type="match status" value="1"/>
</dbReference>
<evidence type="ECO:0000256" key="5">
    <source>
        <dbReference type="ARBA" id="ARBA00023295"/>
    </source>
</evidence>
<keyword evidence="7" id="KW-0812">Transmembrane</keyword>
<dbReference type="SUPFAM" id="SSF51445">
    <property type="entry name" value="(Trans)glycosidases"/>
    <property type="match status" value="1"/>
</dbReference>
<dbReference type="InterPro" id="IPR050226">
    <property type="entry name" value="NagZ_Beta-hexosaminidase"/>
</dbReference>
<feature type="region of interest" description="Disordered" evidence="6">
    <location>
        <begin position="272"/>
        <end position="291"/>
    </location>
</feature>
<comment type="similarity">
    <text evidence="2">Belongs to the glycosyl hydrolase 3 family.</text>
</comment>
<evidence type="ECO:0000256" key="2">
    <source>
        <dbReference type="ARBA" id="ARBA00005336"/>
    </source>
</evidence>
<dbReference type="RefSeq" id="WP_323279938.1">
    <property type="nucleotide sequence ID" value="NZ_JAYGGQ010000012.1"/>
</dbReference>
<keyword evidence="7" id="KW-0472">Membrane</keyword>
<accession>A0ABU5T948</accession>
<comment type="catalytic activity">
    <reaction evidence="1">
        <text>Hydrolysis of terminal non-reducing N-acetyl-D-hexosamine residues in N-acetyl-beta-D-hexosaminides.</text>
        <dbReference type="EC" id="3.2.1.52"/>
    </reaction>
</comment>
<keyword evidence="7" id="KW-1133">Transmembrane helix</keyword>
<keyword evidence="4 9" id="KW-0378">Hydrolase</keyword>
<gene>
    <name evidence="9" type="ORF">SPF06_15010</name>
</gene>
<sequence length="430" mass="43458">MAFGSTRARIVLAVGAAAMLAAVVVVIGIVPRLIGTPGAPPSSSASATPSPTTAPGTASPTTAAPAPPSSAPPSSPGAAAQSQAQRILASMSIEQRVGQIMMVSSPVTGPDSATLDALRRLHVGNVFLKGRTTAGAAAVAGVVGQLRAEATADATLGVGQFVATDQEGGQVQILRGPGFSSLPSALGQGSMDPSSLRSAAGQWGRELASVGVNVNFAPVLDTVPSAEFAPSNIPIGHYEREYGFTPDDVAAHGIAFAQGMADSGVEATPKHFPGLGRVTANTDTSRDVSDPAMTRSDPYLAPFAGAVKAGVRWLMVSNALYPAIDPGNNAVFSPVVIQGMIRGDLGFRGIVVSDDVCDAAQLSGFLPEHRGSNFLAAGGTMVLCTDQALAPRVWQGIVDRAQSDPAFARTVDGAALAVVEAKADAGLLPH</sequence>
<dbReference type="EC" id="3.2.1.52" evidence="3"/>
<evidence type="ECO:0000256" key="4">
    <source>
        <dbReference type="ARBA" id="ARBA00022801"/>
    </source>
</evidence>
<feature type="compositionally biased region" description="Low complexity" evidence="6">
    <location>
        <begin position="76"/>
        <end position="85"/>
    </location>
</feature>
<dbReference type="InterPro" id="IPR036962">
    <property type="entry name" value="Glyco_hydro_3_N_sf"/>
</dbReference>
<name>A0ABU5T948_9MICC</name>
<dbReference type="PANTHER" id="PTHR30480">
    <property type="entry name" value="BETA-HEXOSAMINIDASE-RELATED"/>
    <property type="match status" value="1"/>
</dbReference>
<evidence type="ECO:0000256" key="6">
    <source>
        <dbReference type="SAM" id="MobiDB-lite"/>
    </source>
</evidence>
<dbReference type="InterPro" id="IPR001764">
    <property type="entry name" value="Glyco_hydro_3_N"/>
</dbReference>
<dbReference type="Proteomes" id="UP001304769">
    <property type="component" value="Unassembled WGS sequence"/>
</dbReference>
<keyword evidence="5" id="KW-0326">Glycosidase</keyword>
<feature type="transmembrane region" description="Helical" evidence="7">
    <location>
        <begin position="12"/>
        <end position="34"/>
    </location>
</feature>